<dbReference type="EMBL" id="CAEZXS010000121">
    <property type="protein sequence ID" value="CAB4703322.1"/>
    <property type="molecule type" value="Genomic_DNA"/>
</dbReference>
<dbReference type="Gene3D" id="3.30.300.30">
    <property type="match status" value="1"/>
</dbReference>
<dbReference type="PANTHER" id="PTHR43201:SF5">
    <property type="entry name" value="MEDIUM-CHAIN ACYL-COA LIGASE ACSF2, MITOCHONDRIAL"/>
    <property type="match status" value="1"/>
</dbReference>
<dbReference type="InterPro" id="IPR045851">
    <property type="entry name" value="AMP-bd_C_sf"/>
</dbReference>
<dbReference type="Pfam" id="PF13193">
    <property type="entry name" value="AMP-binding_C"/>
    <property type="match status" value="1"/>
</dbReference>
<proteinExistence type="inferred from homology"/>
<dbReference type="InterPro" id="IPR000873">
    <property type="entry name" value="AMP-dep_synth/lig_dom"/>
</dbReference>
<sequence>MTEAPGISEEGSRADLQYATIPALLRAVAQDRSAAEVVVDHSCAPAMRMTYSELLERVNKLAAALISEGVQQGDRIAIWAPNCWEWIVALLGLQSAGAVLVPLNTRYKGLEAEDILRRSHARMLFTVEGFLGNEYVSMLRATEGDLPALERIVLLRDAGISPAETCTLDEFIAEHEETADQSAVTERVAQISGEDLSDLLFTSGTTGQPKGVMLTHAQTLRAFGDWAHIVGLRESDRYLVINPFFHAFGYKAGIISSLISGATLVPVSVFDLDVVLDLIESESISVLPGPPTIYQGLLNHPGFDPKRTTSLRLAVTGAAVVPVELVEQMRDTLGFATVVTAYGMTEASGIATTCRREDAAELIASTSGRAYPGVEVRVVDEAGAELPASEPGEVLVRGYNIMSGYFEDPAKTAETIDSDGWFHTGDVGVMDANGYLRITDRIKDMFIVGGFNAYPAEIERLLLLHPQIAQVAVIGVPDERLGEVGYAYVIATSGTVPEPAEIISWARDNMANFKAPKYVEVVDGLPLNASGKVLKFELRDRALRSIES</sequence>
<dbReference type="SUPFAM" id="SSF56801">
    <property type="entry name" value="Acetyl-CoA synthetase-like"/>
    <property type="match status" value="1"/>
</dbReference>
<evidence type="ECO:0000256" key="1">
    <source>
        <dbReference type="ARBA" id="ARBA00006432"/>
    </source>
</evidence>
<evidence type="ECO:0000259" key="3">
    <source>
        <dbReference type="Pfam" id="PF00501"/>
    </source>
</evidence>
<evidence type="ECO:0000256" key="2">
    <source>
        <dbReference type="ARBA" id="ARBA00022598"/>
    </source>
</evidence>
<gene>
    <name evidence="5" type="ORF">UFOPK2582_01051</name>
</gene>
<organism evidence="5">
    <name type="scientific">freshwater metagenome</name>
    <dbReference type="NCBI Taxonomy" id="449393"/>
    <lineage>
        <taxon>unclassified sequences</taxon>
        <taxon>metagenomes</taxon>
        <taxon>ecological metagenomes</taxon>
    </lineage>
</organism>
<feature type="domain" description="AMP-dependent synthetase/ligase" evidence="3">
    <location>
        <begin position="29"/>
        <end position="406"/>
    </location>
</feature>
<dbReference type="Gene3D" id="3.40.50.12780">
    <property type="entry name" value="N-terminal domain of ligase-like"/>
    <property type="match status" value="1"/>
</dbReference>
<evidence type="ECO:0000313" key="5">
    <source>
        <dbReference type="EMBL" id="CAB4703322.1"/>
    </source>
</evidence>
<accession>A0A6J6PYK2</accession>
<dbReference type="GO" id="GO:0031956">
    <property type="term" value="F:medium-chain fatty acid-CoA ligase activity"/>
    <property type="evidence" value="ECO:0007669"/>
    <property type="project" value="TreeGrafter"/>
</dbReference>
<comment type="similarity">
    <text evidence="1">Belongs to the ATP-dependent AMP-binding enzyme family.</text>
</comment>
<dbReference type="Pfam" id="PF00501">
    <property type="entry name" value="AMP-binding"/>
    <property type="match status" value="1"/>
</dbReference>
<protein>
    <submittedName>
        <fullName evidence="5">Unannotated protein</fullName>
    </submittedName>
</protein>
<dbReference type="NCBIfam" id="NF005801">
    <property type="entry name" value="PRK07656.1"/>
    <property type="match status" value="1"/>
</dbReference>
<dbReference type="PANTHER" id="PTHR43201">
    <property type="entry name" value="ACYL-COA SYNTHETASE"/>
    <property type="match status" value="1"/>
</dbReference>
<dbReference type="InterPro" id="IPR042099">
    <property type="entry name" value="ANL_N_sf"/>
</dbReference>
<feature type="domain" description="AMP-binding enzyme C-terminal" evidence="4">
    <location>
        <begin position="457"/>
        <end position="532"/>
    </location>
</feature>
<evidence type="ECO:0000259" key="4">
    <source>
        <dbReference type="Pfam" id="PF13193"/>
    </source>
</evidence>
<reference evidence="5" key="1">
    <citation type="submission" date="2020-05" db="EMBL/GenBank/DDBJ databases">
        <authorList>
            <person name="Chiriac C."/>
            <person name="Salcher M."/>
            <person name="Ghai R."/>
            <person name="Kavagutti S V."/>
        </authorList>
    </citation>
    <scope>NUCLEOTIDE SEQUENCE</scope>
</reference>
<dbReference type="AlphaFoldDB" id="A0A6J6PYK2"/>
<dbReference type="PROSITE" id="PS00455">
    <property type="entry name" value="AMP_BINDING"/>
    <property type="match status" value="1"/>
</dbReference>
<keyword evidence="2" id="KW-0436">Ligase</keyword>
<dbReference type="InterPro" id="IPR020845">
    <property type="entry name" value="AMP-binding_CS"/>
</dbReference>
<name>A0A6J6PYK2_9ZZZZ</name>
<dbReference type="InterPro" id="IPR025110">
    <property type="entry name" value="AMP-bd_C"/>
</dbReference>
<dbReference type="GO" id="GO:0006631">
    <property type="term" value="P:fatty acid metabolic process"/>
    <property type="evidence" value="ECO:0007669"/>
    <property type="project" value="TreeGrafter"/>
</dbReference>